<dbReference type="Proteomes" id="UP001055185">
    <property type="component" value="Unassembled WGS sequence"/>
</dbReference>
<evidence type="ECO:0000313" key="4">
    <source>
        <dbReference type="Proteomes" id="UP001055185"/>
    </source>
</evidence>
<organism evidence="3 4">
    <name type="scientific">Faecalibacterium gallinarum</name>
    <dbReference type="NCBI Taxonomy" id="2903556"/>
    <lineage>
        <taxon>Bacteria</taxon>
        <taxon>Bacillati</taxon>
        <taxon>Bacillota</taxon>
        <taxon>Clostridia</taxon>
        <taxon>Eubacteriales</taxon>
        <taxon>Oscillospiraceae</taxon>
        <taxon>Faecalibacterium</taxon>
    </lineage>
</organism>
<dbReference type="PROSITE" id="PS51257">
    <property type="entry name" value="PROKAR_LIPOPROTEIN"/>
    <property type="match status" value="1"/>
</dbReference>
<keyword evidence="1" id="KW-0732">Signal</keyword>
<feature type="chain" id="PRO_5041403242" description="DUF4097 domain-containing protein" evidence="1">
    <location>
        <begin position="28"/>
        <end position="286"/>
    </location>
</feature>
<feature type="signal peptide" evidence="1">
    <location>
        <begin position="1"/>
        <end position="27"/>
    </location>
</feature>
<sequence>MKRKLLSLGCASAALALLCGCVPLQMADSTLRESNFFESMADAFARKMVEYAENAESVETVELVRRTYTTAETITRVEVEDNNAPIEIRTGTGDKVTVEYGEPEDQSFYTISVRGGTLSVERLERKLGGVRLTGDDTLVITLPEKEYASIEADTDNGSLKVENLSARQMELGSDNGDIETKNVTAQSLSAETDNGTARLTDTTAQYLEAQSDNGEIILERTTADVYDCETDNGSITGTLNGSAEEYSIQVSKKNGSSNLSSRTLAGAKKSIRFQTDNGDIQVEFAG</sequence>
<gene>
    <name evidence="3" type="ORF">JCM17207_13000</name>
</gene>
<dbReference type="InterPro" id="IPR025164">
    <property type="entry name" value="Toastrack_DUF4097"/>
</dbReference>
<name>A0AA37IYR4_9FIRM</name>
<dbReference type="AlphaFoldDB" id="A0AA37IYR4"/>
<proteinExistence type="predicted"/>
<protein>
    <recommendedName>
        <fullName evidence="2">DUF4097 domain-containing protein</fullName>
    </recommendedName>
</protein>
<dbReference type="EMBL" id="BQKV01000040">
    <property type="protein sequence ID" value="GJN64675.1"/>
    <property type="molecule type" value="Genomic_DNA"/>
</dbReference>
<evidence type="ECO:0000313" key="3">
    <source>
        <dbReference type="EMBL" id="GJN64675.1"/>
    </source>
</evidence>
<comment type="caution">
    <text evidence="3">The sequence shown here is derived from an EMBL/GenBank/DDBJ whole genome shotgun (WGS) entry which is preliminary data.</text>
</comment>
<feature type="domain" description="DUF4097" evidence="2">
    <location>
        <begin position="74"/>
        <end position="283"/>
    </location>
</feature>
<evidence type="ECO:0000259" key="2">
    <source>
        <dbReference type="Pfam" id="PF13349"/>
    </source>
</evidence>
<keyword evidence="4" id="KW-1185">Reference proteome</keyword>
<dbReference type="RefSeq" id="WP_238316869.1">
    <property type="nucleotide sequence ID" value="NZ_BQKV01000040.1"/>
</dbReference>
<dbReference type="Pfam" id="PF13349">
    <property type="entry name" value="DUF4097"/>
    <property type="match status" value="1"/>
</dbReference>
<reference evidence="3" key="1">
    <citation type="journal article" date="2022" name="Int. J. Syst. Evol. Microbiol.">
        <title>Genome-based, phenotypic and chemotaxonomic classification of Faecalibacterium strains: proposal of three novel species Faecalibacterium duncaniae sp. nov., Faecalibacterium hattorii sp. nov. and Faecalibacterium gallinarum sp. nov. .</title>
        <authorList>
            <person name="Sakamoto M."/>
            <person name="Sakurai N."/>
            <person name="Tanno H."/>
            <person name="Iino T."/>
            <person name="Ohkuma M."/>
            <person name="Endo A."/>
        </authorList>
    </citation>
    <scope>NUCLEOTIDE SEQUENCE</scope>
    <source>
        <strain evidence="3">JCM 17207</strain>
    </source>
</reference>
<evidence type="ECO:0000256" key="1">
    <source>
        <dbReference type="SAM" id="SignalP"/>
    </source>
</evidence>
<accession>A0AA37IYR4</accession>